<evidence type="ECO:0000313" key="10">
    <source>
        <dbReference type="Proteomes" id="UP000319555"/>
    </source>
</evidence>
<feature type="domain" description="Glucose-methanol-choline oxidoreductase N-terminal" evidence="7">
    <location>
        <begin position="82"/>
        <end position="105"/>
    </location>
</feature>
<evidence type="ECO:0000256" key="1">
    <source>
        <dbReference type="ARBA" id="ARBA00001974"/>
    </source>
</evidence>
<evidence type="ECO:0000256" key="5">
    <source>
        <dbReference type="PIRSR" id="PIRSR000137-2"/>
    </source>
</evidence>
<evidence type="ECO:0000256" key="4">
    <source>
        <dbReference type="ARBA" id="ARBA00022827"/>
    </source>
</evidence>
<dbReference type="AlphaFoldDB" id="A0A521EXC6"/>
<dbReference type="PROSITE" id="PS00624">
    <property type="entry name" value="GMC_OXRED_2"/>
    <property type="match status" value="1"/>
</dbReference>
<keyword evidence="4 5" id="KW-0274">FAD</keyword>
<sequence>MTQTFDYIIVGAGSAGCVLASKLSACGSHKVLLIEAGGTDRRFWINVPLGYGKTFNDPKVNWCYSAQADPGLNNRQAYWPRGRVIGGSSSINAMAYLRGLSHDFDDWAKAGAEGWNWETVRQTYEAIETHVERGQTPSSTDGPLVVSDVSEGMHPFSRHFLEASRQMGWHVSDNLNGQDAEGMMNLRSTVKNGRRWSSAAAFLHPALKRGNLRVVSNALVQNVILDQGKATGVRYRVGGQMAEAMATREVILSAGAVNSPQLLQLSGIGPANLLKRHGIKVRHNLSQVGQGLQDHLGISHFFHATEPTLNNTLGNRLGQMLSGIRYLLTRSGPLSVPVNQVSGFVRSDETAEFADMQIYCNPMSYKTETKGQPGVDTEAGFLLCAQPCRPTSRGEINIRSADPMDAPAIQPNSLSTNHDCDMAIKAGRVLQKLAQTEAIRSVTRTRIEPDVTRMNDDQMLENFRANAGTIFHPSCTCRMGTSEQDSVLDSRLRVHGVAGLRVVDASSFPSITSGNTNAPVMMLAARGADLILEDATKRMNA</sequence>
<evidence type="ECO:0000259" key="7">
    <source>
        <dbReference type="PROSITE" id="PS00623"/>
    </source>
</evidence>
<dbReference type="InterPro" id="IPR036188">
    <property type="entry name" value="FAD/NAD-bd_sf"/>
</dbReference>
<dbReference type="InterPro" id="IPR000172">
    <property type="entry name" value="GMC_OxRdtase_N"/>
</dbReference>
<evidence type="ECO:0000259" key="8">
    <source>
        <dbReference type="PROSITE" id="PS00624"/>
    </source>
</evidence>
<dbReference type="SUPFAM" id="SSF51905">
    <property type="entry name" value="FAD/NAD(P)-binding domain"/>
    <property type="match status" value="1"/>
</dbReference>
<dbReference type="Pfam" id="PF00732">
    <property type="entry name" value="GMC_oxred_N"/>
    <property type="match status" value="1"/>
</dbReference>
<protein>
    <submittedName>
        <fullName evidence="9">Choline dehydrogenase</fullName>
    </submittedName>
</protein>
<feature type="domain" description="Glucose-methanol-choline oxidoreductase N-terminal" evidence="8">
    <location>
        <begin position="255"/>
        <end position="269"/>
    </location>
</feature>
<keyword evidence="3 6" id="KW-0285">Flavoprotein</keyword>
<evidence type="ECO:0000256" key="6">
    <source>
        <dbReference type="RuleBase" id="RU003968"/>
    </source>
</evidence>
<dbReference type="PANTHER" id="PTHR11552:SF147">
    <property type="entry name" value="CHOLINE DEHYDROGENASE, MITOCHONDRIAL"/>
    <property type="match status" value="1"/>
</dbReference>
<dbReference type="GO" id="GO:0050660">
    <property type="term" value="F:flavin adenine dinucleotide binding"/>
    <property type="evidence" value="ECO:0007669"/>
    <property type="project" value="InterPro"/>
</dbReference>
<organism evidence="9 10">
    <name type="scientific">Ruegeria faecimaris</name>
    <dbReference type="NCBI Taxonomy" id="686389"/>
    <lineage>
        <taxon>Bacteria</taxon>
        <taxon>Pseudomonadati</taxon>
        <taxon>Pseudomonadota</taxon>
        <taxon>Alphaproteobacteria</taxon>
        <taxon>Rhodobacterales</taxon>
        <taxon>Roseobacteraceae</taxon>
        <taxon>Ruegeria</taxon>
    </lineage>
</organism>
<name>A0A521EXC6_9RHOB</name>
<dbReference type="GO" id="GO:0016614">
    <property type="term" value="F:oxidoreductase activity, acting on CH-OH group of donors"/>
    <property type="evidence" value="ECO:0007669"/>
    <property type="project" value="InterPro"/>
</dbReference>
<comment type="cofactor">
    <cofactor evidence="1 5">
        <name>FAD</name>
        <dbReference type="ChEBI" id="CHEBI:57692"/>
    </cofactor>
</comment>
<evidence type="ECO:0000313" key="9">
    <source>
        <dbReference type="EMBL" id="SMO88588.1"/>
    </source>
</evidence>
<proteinExistence type="inferred from homology"/>
<reference evidence="9 10" key="1">
    <citation type="submission" date="2017-05" db="EMBL/GenBank/DDBJ databases">
        <authorList>
            <person name="Varghese N."/>
            <person name="Submissions S."/>
        </authorList>
    </citation>
    <scope>NUCLEOTIDE SEQUENCE [LARGE SCALE GENOMIC DNA]</scope>
    <source>
        <strain evidence="9 10">DSM 28009</strain>
    </source>
</reference>
<dbReference type="PIRSF" id="PIRSF000137">
    <property type="entry name" value="Alcohol_oxidase"/>
    <property type="match status" value="1"/>
</dbReference>
<dbReference type="PROSITE" id="PS00623">
    <property type="entry name" value="GMC_OXRED_1"/>
    <property type="match status" value="1"/>
</dbReference>
<dbReference type="RefSeq" id="WP_142639505.1">
    <property type="nucleotide sequence ID" value="NZ_CANMQC010000013.1"/>
</dbReference>
<feature type="binding site" evidence="5">
    <location>
        <position position="84"/>
    </location>
    <ligand>
        <name>FAD</name>
        <dbReference type="ChEBI" id="CHEBI:57692"/>
    </ligand>
</feature>
<comment type="similarity">
    <text evidence="2 6">Belongs to the GMC oxidoreductase family.</text>
</comment>
<dbReference type="PANTHER" id="PTHR11552">
    <property type="entry name" value="GLUCOSE-METHANOL-CHOLINE GMC OXIDOREDUCTASE"/>
    <property type="match status" value="1"/>
</dbReference>
<evidence type="ECO:0000256" key="3">
    <source>
        <dbReference type="ARBA" id="ARBA00022630"/>
    </source>
</evidence>
<keyword evidence="10" id="KW-1185">Reference proteome</keyword>
<dbReference type="SUPFAM" id="SSF54373">
    <property type="entry name" value="FAD-linked reductases, C-terminal domain"/>
    <property type="match status" value="1"/>
</dbReference>
<dbReference type="Gene3D" id="3.50.50.60">
    <property type="entry name" value="FAD/NAD(P)-binding domain"/>
    <property type="match status" value="1"/>
</dbReference>
<dbReference type="InterPro" id="IPR012132">
    <property type="entry name" value="GMC_OxRdtase"/>
</dbReference>
<dbReference type="InterPro" id="IPR007867">
    <property type="entry name" value="GMC_OxRtase_C"/>
</dbReference>
<dbReference type="Pfam" id="PF05199">
    <property type="entry name" value="GMC_oxred_C"/>
    <property type="match status" value="1"/>
</dbReference>
<evidence type="ECO:0000256" key="2">
    <source>
        <dbReference type="ARBA" id="ARBA00010790"/>
    </source>
</evidence>
<accession>A0A521EXC6</accession>
<dbReference type="Gene3D" id="3.30.560.10">
    <property type="entry name" value="Glucose Oxidase, domain 3"/>
    <property type="match status" value="1"/>
</dbReference>
<dbReference type="Proteomes" id="UP000319555">
    <property type="component" value="Unassembled WGS sequence"/>
</dbReference>
<feature type="binding site" evidence="5">
    <location>
        <position position="220"/>
    </location>
    <ligand>
        <name>FAD</name>
        <dbReference type="ChEBI" id="CHEBI:57692"/>
    </ligand>
</feature>
<gene>
    <name evidence="9" type="ORF">SAMN06265380_11493</name>
</gene>
<dbReference type="OrthoDB" id="9785276at2"/>
<dbReference type="EMBL" id="FXTE01000014">
    <property type="protein sequence ID" value="SMO88588.1"/>
    <property type="molecule type" value="Genomic_DNA"/>
</dbReference>